<sequence length="71" mass="7633">MAQMPAVAGSFYYNGVAGYQRQAGFIAVEFFAAAFKADFHNVELFKVAGQGYVLKPVEYVEAGTARATAAF</sequence>
<evidence type="ECO:0000313" key="1">
    <source>
        <dbReference type="EMBL" id="GGF51030.1"/>
    </source>
</evidence>
<name>A0ACB5PLU7_9BACT</name>
<evidence type="ECO:0000313" key="2">
    <source>
        <dbReference type="Proteomes" id="UP000605392"/>
    </source>
</evidence>
<gene>
    <name evidence="1" type="ORF">GCM10011375_03190</name>
</gene>
<reference evidence="1 2" key="1">
    <citation type="journal article" date="2019" name="Int. J. Syst. Evol. Microbiol.">
        <title>The Global Catalogue of Microorganisms (GCM) 10K type strain sequencing project: providing services to taxonomists for standard genome sequencing and annotation.</title>
        <authorList>
            <consortium name="The Broad Institute Genomics Platform"/>
            <consortium name="The Broad Institute Genome Sequencing Center for Infectious Disease"/>
            <person name="Wu L."/>
            <person name="Ma J."/>
        </authorList>
    </citation>
    <scope>NUCLEOTIDE SEQUENCE [LARGE SCALE GENOMIC DNA]</scope>
    <source>
        <strain evidence="1 2">CGMCC 1.12720</strain>
    </source>
</reference>
<dbReference type="Proteomes" id="UP000605392">
    <property type="component" value="Unassembled WGS sequence"/>
</dbReference>
<dbReference type="EMBL" id="BMFN01000001">
    <property type="protein sequence ID" value="GGF51030.1"/>
    <property type="molecule type" value="Genomic_DNA"/>
</dbReference>
<comment type="caution">
    <text evidence="1">The sequence shown here is derived from an EMBL/GenBank/DDBJ whole genome shotgun (WGS) entry which is preliminary data.</text>
</comment>
<protein>
    <submittedName>
        <fullName evidence="1">Uncharacterized protein</fullName>
    </submittedName>
</protein>
<accession>A0ACB5PLU7</accession>
<keyword evidence="2" id="KW-1185">Reference proteome</keyword>
<organism evidence="1 2">
    <name type="scientific">Hymenobacter qilianensis</name>
    <dbReference type="NCBI Taxonomy" id="1385715"/>
    <lineage>
        <taxon>Bacteria</taxon>
        <taxon>Pseudomonadati</taxon>
        <taxon>Bacteroidota</taxon>
        <taxon>Cytophagia</taxon>
        <taxon>Cytophagales</taxon>
        <taxon>Hymenobacteraceae</taxon>
        <taxon>Hymenobacter</taxon>
    </lineage>
</organism>
<proteinExistence type="predicted"/>